<protein>
    <recommendedName>
        <fullName evidence="2">Transglutaminase-like domain-containing protein</fullName>
    </recommendedName>
</protein>
<reference evidence="3" key="1">
    <citation type="submission" date="2021-03" db="EMBL/GenBank/DDBJ databases">
        <authorList>
            <person name="Bekaert M."/>
        </authorList>
    </citation>
    <scope>NUCLEOTIDE SEQUENCE</scope>
</reference>
<dbReference type="InterPro" id="IPR002931">
    <property type="entry name" value="Transglutaminase-like"/>
</dbReference>
<evidence type="ECO:0000313" key="3">
    <source>
        <dbReference type="EMBL" id="CAG2189932.1"/>
    </source>
</evidence>
<keyword evidence="4" id="KW-1185">Reference proteome</keyword>
<dbReference type="InterPro" id="IPR056564">
    <property type="entry name" value="Ig-like_KY"/>
</dbReference>
<dbReference type="AlphaFoldDB" id="A0A8S3Q3U2"/>
<proteinExistence type="predicted"/>
<dbReference type="InterPro" id="IPR053041">
    <property type="entry name" value="Transglut-like_Superfamily_Mod"/>
</dbReference>
<feature type="region of interest" description="Disordered" evidence="1">
    <location>
        <begin position="36"/>
        <end position="58"/>
    </location>
</feature>
<organism evidence="3 4">
    <name type="scientific">Mytilus edulis</name>
    <name type="common">Blue mussel</name>
    <dbReference type="NCBI Taxonomy" id="6550"/>
    <lineage>
        <taxon>Eukaryota</taxon>
        <taxon>Metazoa</taxon>
        <taxon>Spiralia</taxon>
        <taxon>Lophotrochozoa</taxon>
        <taxon>Mollusca</taxon>
        <taxon>Bivalvia</taxon>
        <taxon>Autobranchia</taxon>
        <taxon>Pteriomorphia</taxon>
        <taxon>Mytilida</taxon>
        <taxon>Mytiloidea</taxon>
        <taxon>Mytilidae</taxon>
        <taxon>Mytilinae</taxon>
        <taxon>Mytilus</taxon>
    </lineage>
</organism>
<dbReference type="PANTHER" id="PTHR47020:SF1">
    <property type="entry name" value="HILLARIN"/>
    <property type="match status" value="1"/>
</dbReference>
<dbReference type="SMART" id="SM00460">
    <property type="entry name" value="TGc"/>
    <property type="match status" value="1"/>
</dbReference>
<gene>
    <name evidence="3" type="ORF">MEDL_5247</name>
</gene>
<evidence type="ECO:0000256" key="1">
    <source>
        <dbReference type="SAM" id="MobiDB-lite"/>
    </source>
</evidence>
<name>A0A8S3Q3U2_MYTED</name>
<dbReference type="Gene3D" id="1.20.920.20">
    <property type="match status" value="1"/>
</dbReference>
<comment type="caution">
    <text evidence="3">The sequence shown here is derived from an EMBL/GenBank/DDBJ whole genome shotgun (WGS) entry which is preliminary data.</text>
</comment>
<dbReference type="Proteomes" id="UP000683360">
    <property type="component" value="Unassembled WGS sequence"/>
</dbReference>
<dbReference type="PANTHER" id="PTHR47020">
    <property type="entry name" value="HILLARIN"/>
    <property type="match status" value="1"/>
</dbReference>
<dbReference type="OrthoDB" id="6129702at2759"/>
<evidence type="ECO:0000259" key="2">
    <source>
        <dbReference type="SMART" id="SM00460"/>
    </source>
</evidence>
<dbReference type="Pfam" id="PF01841">
    <property type="entry name" value="Transglut_core"/>
    <property type="match status" value="1"/>
</dbReference>
<dbReference type="InterPro" id="IPR038765">
    <property type="entry name" value="Papain-like_cys_pep_sf"/>
</dbReference>
<dbReference type="Pfam" id="PF23265">
    <property type="entry name" value="Ig-like_KY"/>
    <property type="match status" value="2"/>
</dbReference>
<accession>A0A8S3Q3U2</accession>
<dbReference type="EMBL" id="CAJPWZ010000307">
    <property type="protein sequence ID" value="CAG2189932.1"/>
    <property type="molecule type" value="Genomic_DNA"/>
</dbReference>
<evidence type="ECO:0000313" key="4">
    <source>
        <dbReference type="Proteomes" id="UP000683360"/>
    </source>
</evidence>
<dbReference type="Gene3D" id="3.10.620.30">
    <property type="match status" value="1"/>
</dbReference>
<sequence>MTYVIIDEAMSAIQLKSKRSSKRLLKHVNSKPSLSTLPGVEVGPKEDGLTYPDPAPPVSTKSQIYQPEEFLEIEQHVREVSLNAANDYSTLLDYLLNNLESDLAKVRAIFCWIVQQKVPLLLCQKDIPSLDTPVGHLHAIRMRKGTYAQLFAIMCRKAGLPCVVIHGLAKGVNYNVGDTIDTVTMKNSWNAVFVDGNWRIVHPHWSLMTSNGYETGAWTVVDCQEFHSGDRIGSRSYIVSPMIKDSYFLIDPEMFIIKCLPNDVKWQLLDDPISKAGFETNLFLQPHFFKLGLQIIEPESCKVVCNDGKIKIVIQMPEKNKSRLKFSYKLFRRRYPEDEGEYTYPSLDKFVLHYYSKNETIFEVRFPPVAVGTYKMQIFCVDINEHEHNNSGWICDFCLECKRGMDECLPLPLVPEIGWGARGDYLEKHNLIALSETSGKVNIDESLVTLFKFTADPDSDIYAELSQSMKTKLELSDFVKVTKNKAEVVVKVKPPQEGEYALQIFCKDTGTLMYENVCNYLLERTAVIEDPKMAETRKLLLDAVNSGSPANLQAALKEFESKGLKDKGEYTKAKRKLLLTKLNKEIQEAIATKDLVKLDKTMHNLSETSLKKDLGLIYQDAEELRSRLRKLKRLHHAVLDMDQKTISELRSYPKPPKPIHGVMAATFLLLGHKEGELKKWATIQGLISKKGKEGLKRKITNINISKIKTTNLQKAKLILSKHDLESVQIASSGAATFYQWASIAKHSIPIHYTFSNI</sequence>
<dbReference type="SUPFAM" id="SSF54001">
    <property type="entry name" value="Cysteine proteinases"/>
    <property type="match status" value="1"/>
</dbReference>
<feature type="domain" description="Transglutaminase-like" evidence="2">
    <location>
        <begin position="139"/>
        <end position="205"/>
    </location>
</feature>